<dbReference type="InParanoid" id="A0A0D2BA53"/>
<dbReference type="PANTHER" id="PTHR37544:SF3">
    <property type="entry name" value="SPRAY"/>
    <property type="match status" value="1"/>
</dbReference>
<dbReference type="GeneID" id="27309073"/>
<dbReference type="EMBL" id="KN847531">
    <property type="protein sequence ID" value="KIW08169.1"/>
    <property type="molecule type" value="Genomic_DNA"/>
</dbReference>
<feature type="transmembrane region" description="Helical" evidence="2">
    <location>
        <begin position="361"/>
        <end position="379"/>
    </location>
</feature>
<evidence type="ECO:0008006" key="5">
    <source>
        <dbReference type="Google" id="ProtNLM"/>
    </source>
</evidence>
<dbReference type="Proteomes" id="UP000053259">
    <property type="component" value="Unassembled WGS sequence"/>
</dbReference>
<dbReference type="Pfam" id="PF11915">
    <property type="entry name" value="DUF3433"/>
    <property type="match status" value="2"/>
</dbReference>
<dbReference type="RefSeq" id="XP_016218038.1">
    <property type="nucleotide sequence ID" value="XM_016353943.1"/>
</dbReference>
<feature type="transmembrane region" description="Helical" evidence="2">
    <location>
        <begin position="674"/>
        <end position="698"/>
    </location>
</feature>
<sequence>MANLPPSLQAGTPVSERGFASFQWYPSTSTPSVDSSYQRAEVETRRRESTVSIGSIRTTRQYSYGDESAYTPDEDLLPLRNISQTHSPTYFSLNTRYEPVTNPFDATGATAQKPARKQSLLSKIGSIRSARRSRYGSVDSEDPEHGLSRATRHQRLASVDEEDAGLEYGIDLSTLESPLETKKTTQIFSRHRRMSRFGSEEIAPEQLAVALGSGLDNVSTRYFDSSKDRSVTDLSARNNAQILADKSGEILAVQERHSSVSSDITALSGGFNARRSSAKNSSSTFGKTSYFFPTDPVQPNWRPVTMHWAYILMLVIVAVVLAGVQEYLCQVSLKRQEHNGGLLKFKKPQDLTLMEYFSWKYMPTIVLLTYGIMWMVVDFECKRLEPFYQLSRKGGATARDSLNLDYITFLSYFVPIKALRSRQTAVMLSSMATLLAGSVTPILQSASVVMEPKPQSRQDGEFKFVRIDPRWSRAVTVTLCLVAVQGIVLLEQLRRRKSGLLSDPKGIAGIASMATKSHILNDFKGLDRASNQAIHDRLRTRRYNLHKSSLWQGEYIKTSETAQEKIKEENPHPILLRLHAGIPFIAYMVCLGILIPVFMFVRNANRVTEKLPWLMTALATIVKLLWGCLDMNLRVIEPYYILSRGKAPPKTLTMDYTGTVPGWLTVKAAMNGQYLTALVGWGAILAEVLTVCVTSFSVDGLKFISGDGGSPNDDDSNDRYNTDQTFRSFWVSFALALGILIYLITVAIIVYMKRSHKFLPRQPGTIAGVLAYIHQSQMLLDFVDTEELNSTQMTKHLEAKGKTYGLGWFTGRDGEDHCGVDQEPLRAKYKFGVDWSQTHVSGAQIGTWEHY</sequence>
<dbReference type="STRING" id="253628.A0A0D2BA53"/>
<protein>
    <recommendedName>
        <fullName evidence="5">DUF3433 domain containing protein</fullName>
    </recommendedName>
</protein>
<feature type="compositionally biased region" description="Polar residues" evidence="1">
    <location>
        <begin position="27"/>
        <end position="38"/>
    </location>
</feature>
<keyword evidence="2" id="KW-0472">Membrane</keyword>
<dbReference type="AlphaFoldDB" id="A0A0D2BA53"/>
<keyword evidence="4" id="KW-1185">Reference proteome</keyword>
<feature type="transmembrane region" description="Helical" evidence="2">
    <location>
        <begin position="729"/>
        <end position="752"/>
    </location>
</feature>
<evidence type="ECO:0000256" key="2">
    <source>
        <dbReference type="SAM" id="Phobius"/>
    </source>
</evidence>
<feature type="region of interest" description="Disordered" evidence="1">
    <location>
        <begin position="27"/>
        <end position="53"/>
    </location>
</feature>
<dbReference type="HOGENOM" id="CLU_004027_1_0_1"/>
<dbReference type="PANTHER" id="PTHR37544">
    <property type="entry name" value="SPRAY-RELATED"/>
    <property type="match status" value="1"/>
</dbReference>
<dbReference type="VEuPathDB" id="FungiDB:PV09_01100"/>
<evidence type="ECO:0000256" key="1">
    <source>
        <dbReference type="SAM" id="MobiDB-lite"/>
    </source>
</evidence>
<evidence type="ECO:0000313" key="3">
    <source>
        <dbReference type="EMBL" id="KIW08169.1"/>
    </source>
</evidence>
<organism evidence="3 4">
    <name type="scientific">Verruconis gallopava</name>
    <dbReference type="NCBI Taxonomy" id="253628"/>
    <lineage>
        <taxon>Eukaryota</taxon>
        <taxon>Fungi</taxon>
        <taxon>Dikarya</taxon>
        <taxon>Ascomycota</taxon>
        <taxon>Pezizomycotina</taxon>
        <taxon>Dothideomycetes</taxon>
        <taxon>Pleosporomycetidae</taxon>
        <taxon>Venturiales</taxon>
        <taxon>Sympoventuriaceae</taxon>
        <taxon>Verruconis</taxon>
    </lineage>
</organism>
<feature type="compositionally biased region" description="Basic and acidic residues" evidence="1">
    <location>
        <begin position="40"/>
        <end position="49"/>
    </location>
</feature>
<keyword evidence="2" id="KW-1133">Transmembrane helix</keyword>
<feature type="transmembrane region" description="Helical" evidence="2">
    <location>
        <begin position="308"/>
        <end position="328"/>
    </location>
</feature>
<keyword evidence="2" id="KW-0812">Transmembrane</keyword>
<reference evidence="3 4" key="1">
    <citation type="submission" date="2015-01" db="EMBL/GenBank/DDBJ databases">
        <title>The Genome Sequence of Ochroconis gallopava CBS43764.</title>
        <authorList>
            <consortium name="The Broad Institute Genomics Platform"/>
            <person name="Cuomo C."/>
            <person name="de Hoog S."/>
            <person name="Gorbushina A."/>
            <person name="Stielow B."/>
            <person name="Teixiera M."/>
            <person name="Abouelleil A."/>
            <person name="Chapman S.B."/>
            <person name="Priest M."/>
            <person name="Young S.K."/>
            <person name="Wortman J."/>
            <person name="Nusbaum C."/>
            <person name="Birren B."/>
        </authorList>
    </citation>
    <scope>NUCLEOTIDE SEQUENCE [LARGE SCALE GENOMIC DNA]</scope>
    <source>
        <strain evidence="3 4">CBS 43764</strain>
    </source>
</reference>
<proteinExistence type="predicted"/>
<feature type="transmembrane region" description="Helical" evidence="2">
    <location>
        <begin position="574"/>
        <end position="599"/>
    </location>
</feature>
<gene>
    <name evidence="3" type="ORF">PV09_01100</name>
</gene>
<dbReference type="InterPro" id="IPR021840">
    <property type="entry name" value="DUF3433"/>
</dbReference>
<accession>A0A0D2BA53</accession>
<dbReference type="OrthoDB" id="3248909at2759"/>
<evidence type="ECO:0000313" key="4">
    <source>
        <dbReference type="Proteomes" id="UP000053259"/>
    </source>
</evidence>
<feature type="region of interest" description="Disordered" evidence="1">
    <location>
        <begin position="131"/>
        <end position="151"/>
    </location>
</feature>
<name>A0A0D2BA53_9PEZI</name>